<accession>A0A235EVI3</accession>
<reference evidence="1 2" key="1">
    <citation type="submission" date="2017-07" db="EMBL/GenBank/DDBJ databases">
        <title>Thauera sp. KNDSS-Mac4 genome sequence and assembly.</title>
        <authorList>
            <person name="Mayilraj S."/>
        </authorList>
    </citation>
    <scope>NUCLEOTIDE SEQUENCE [LARGE SCALE GENOMIC DNA]</scope>
    <source>
        <strain evidence="1 2">KNDSS-Mac4</strain>
    </source>
</reference>
<evidence type="ECO:0000313" key="1">
    <source>
        <dbReference type="EMBL" id="OYD53058.1"/>
    </source>
</evidence>
<dbReference type="OrthoDB" id="8529557at2"/>
<sequence>MKRKTPTPEAIRAALAAQSLRTSRRWLVQFPDHETERTYQEAVDLHRVLSEHRAAIAAIPMEG</sequence>
<name>A0A235EVI3_9RHOO</name>
<comment type="caution">
    <text evidence="1">The sequence shown here is derived from an EMBL/GenBank/DDBJ whole genome shotgun (WGS) entry which is preliminary data.</text>
</comment>
<keyword evidence="2" id="KW-1185">Reference proteome</keyword>
<dbReference type="EMBL" id="NOIH01000018">
    <property type="protein sequence ID" value="OYD53058.1"/>
    <property type="molecule type" value="Genomic_DNA"/>
</dbReference>
<evidence type="ECO:0000313" key="2">
    <source>
        <dbReference type="Proteomes" id="UP000215181"/>
    </source>
</evidence>
<dbReference type="RefSeq" id="WP_094269170.1">
    <property type="nucleotide sequence ID" value="NZ_NOIH01000018.1"/>
</dbReference>
<proteinExistence type="predicted"/>
<dbReference type="AlphaFoldDB" id="A0A235EVI3"/>
<protein>
    <submittedName>
        <fullName evidence="1">Uncharacterized protein</fullName>
    </submittedName>
</protein>
<gene>
    <name evidence="1" type="ORF">CGK74_14520</name>
</gene>
<dbReference type="Proteomes" id="UP000215181">
    <property type="component" value="Unassembled WGS sequence"/>
</dbReference>
<organism evidence="1 2">
    <name type="scientific">Thauera propionica</name>
    <dbReference type="NCBI Taxonomy" id="2019431"/>
    <lineage>
        <taxon>Bacteria</taxon>
        <taxon>Pseudomonadati</taxon>
        <taxon>Pseudomonadota</taxon>
        <taxon>Betaproteobacteria</taxon>
        <taxon>Rhodocyclales</taxon>
        <taxon>Zoogloeaceae</taxon>
        <taxon>Thauera</taxon>
    </lineage>
</organism>